<feature type="compositionally biased region" description="Basic and acidic residues" evidence="1">
    <location>
        <begin position="293"/>
        <end position="304"/>
    </location>
</feature>
<dbReference type="GeneID" id="4193075"/>
<dbReference type="Pfam" id="PF01663">
    <property type="entry name" value="Phosphodiest"/>
    <property type="match status" value="1"/>
</dbReference>
<dbReference type="SUPFAM" id="SSF53649">
    <property type="entry name" value="Alkaline phosphatase-like"/>
    <property type="match status" value="1"/>
</dbReference>
<dbReference type="Gene3D" id="3.40.720.10">
    <property type="entry name" value="Alkaline Phosphatase, subunit A"/>
    <property type="match status" value="1"/>
</dbReference>
<dbReference type="EMBL" id="AM180088">
    <property type="protein sequence ID" value="CAJ52798.2"/>
    <property type="molecule type" value="Genomic_DNA"/>
</dbReference>
<dbReference type="eggNOG" id="arCOG01380">
    <property type="taxonomic scope" value="Archaea"/>
</dbReference>
<evidence type="ECO:0008006" key="4">
    <source>
        <dbReference type="Google" id="ProtNLM"/>
    </source>
</evidence>
<organism evidence="2 3">
    <name type="scientific">Haloquadratum walsbyi (strain DSM 16790 / HBSQ001)</name>
    <dbReference type="NCBI Taxonomy" id="362976"/>
    <lineage>
        <taxon>Archaea</taxon>
        <taxon>Methanobacteriati</taxon>
        <taxon>Methanobacteriota</taxon>
        <taxon>Stenosarchaea group</taxon>
        <taxon>Halobacteria</taxon>
        <taxon>Halobacteriales</taxon>
        <taxon>Haloferacaceae</taxon>
        <taxon>Haloquadratum</taxon>
    </lineage>
</organism>
<protein>
    <recommendedName>
        <fullName evidence="4">Phosphodiesterase</fullName>
    </recommendedName>
</protein>
<evidence type="ECO:0000256" key="1">
    <source>
        <dbReference type="SAM" id="MobiDB-lite"/>
    </source>
</evidence>
<gene>
    <name evidence="2" type="ordered locus">HQ_2688A</name>
</gene>
<evidence type="ECO:0000313" key="2">
    <source>
        <dbReference type="EMBL" id="CAJ52798.2"/>
    </source>
</evidence>
<evidence type="ECO:0000313" key="3">
    <source>
        <dbReference type="Proteomes" id="UP000001975"/>
    </source>
</evidence>
<name>Q18GU7_HALWD</name>
<feature type="compositionally biased region" description="Basic and acidic residues" evidence="1">
    <location>
        <begin position="313"/>
        <end position="324"/>
    </location>
</feature>
<keyword evidence="3" id="KW-1185">Reference proteome</keyword>
<reference evidence="2 3" key="1">
    <citation type="journal article" date="2006" name="BMC Genomics">
        <title>The genome of the square archaeon Haloquadratum walsbyi: life at the limits of water activity.</title>
        <authorList>
            <person name="Bolhuis H.H."/>
            <person name="Palm P.P."/>
            <person name="Wende A.W."/>
            <person name="Falb M.M."/>
            <person name="Rampp M.M."/>
            <person name="Rodriguez-Valera F.F."/>
            <person name="Pfeiffer F.F."/>
            <person name="Oesterhelt D.D."/>
        </authorList>
    </citation>
    <scope>NUCLEOTIDE SEQUENCE [LARGE SCALE GENOMIC DNA]</scope>
    <source>
        <strain evidence="3">DSM 16790 / HBSQ001</strain>
    </source>
</reference>
<dbReference type="InterPro" id="IPR002591">
    <property type="entry name" value="Phosphodiest/P_Trfase"/>
</dbReference>
<dbReference type="STRING" id="362976.HQ_2688A"/>
<accession>Q18GU7</accession>
<proteinExistence type="predicted"/>
<dbReference type="InterPro" id="IPR017850">
    <property type="entry name" value="Alkaline_phosphatase_core_sf"/>
</dbReference>
<feature type="region of interest" description="Disordered" evidence="1">
    <location>
        <begin position="293"/>
        <end position="324"/>
    </location>
</feature>
<dbReference type="HOGENOM" id="CLU_935733_0_0_2"/>
<dbReference type="RefSeq" id="WP_048067043.1">
    <property type="nucleotide sequence ID" value="NC_008212.1"/>
</dbReference>
<sequence>MTITILGIDALDPDLIDPDTHENLSMNAHHPIDTIVSVAGEPSTHELWPTIITGLTPSEHGLKLDDGVTWGNPIFRIGSNIADYLLPQKIQSRIGAWLLTNTSEDAFREQATYYIENGLSTIFDGREAEAIGIPNYVVNPDDEDREHALRRSMGDLFERDSDAKGGHTSADPIEFYEQCMEMGMVRIARTRRALRSRNYELIFGYTSALDLIGHISYDNPDLQHDAYNEMDNFVGELIGDLYPEDDLLLVSDHGLQDGLHTDEAVVASTDCTLIDNIDSVTDVRAAVEDALDQNDHAPTGRERLVQPNNGGDSVRKQLEDLGYM</sequence>
<dbReference type="KEGG" id="hwa:HQ_2688A"/>
<dbReference type="Proteomes" id="UP000001975">
    <property type="component" value="Chromosome"/>
</dbReference>
<dbReference type="AlphaFoldDB" id="Q18GU7"/>